<evidence type="ECO:0000256" key="4">
    <source>
        <dbReference type="ARBA" id="ARBA00023155"/>
    </source>
</evidence>
<dbReference type="CDD" id="cd00086">
    <property type="entry name" value="homeodomain"/>
    <property type="match status" value="1"/>
</dbReference>
<proteinExistence type="inferred from homology"/>
<comment type="function">
    <text evidence="8">Probable transcription factor.</text>
</comment>
<dbReference type="PANTHER" id="PTHR24326:SF527">
    <property type="entry name" value="HOMEOBOX-LEUCINE ZIPPER PROTEIN ATHB-40"/>
    <property type="match status" value="1"/>
</dbReference>
<evidence type="ECO:0000256" key="8">
    <source>
        <dbReference type="ARBA" id="ARBA00037260"/>
    </source>
</evidence>
<dbReference type="PROSITE" id="PS50071">
    <property type="entry name" value="HOMEOBOX_2"/>
    <property type="match status" value="1"/>
</dbReference>
<dbReference type="FunFam" id="1.10.10.60:FF:000241">
    <property type="entry name" value="homeobox-leucine zipper protein ATHB-40"/>
    <property type="match status" value="1"/>
</dbReference>
<organism evidence="14">
    <name type="scientific">Brachypodium pinnatum</name>
    <name type="common">Tor grass</name>
    <name type="synonym">Bromus pinnatus</name>
    <dbReference type="NCBI Taxonomy" id="29663"/>
    <lineage>
        <taxon>Eukaryota</taxon>
        <taxon>Viridiplantae</taxon>
        <taxon>Streptophyta</taxon>
        <taxon>Embryophyta</taxon>
        <taxon>Tracheophyta</taxon>
        <taxon>Spermatophyta</taxon>
        <taxon>Magnoliopsida</taxon>
        <taxon>Liliopsida</taxon>
        <taxon>Poales</taxon>
        <taxon>Poaceae</taxon>
        <taxon>BOP clade</taxon>
        <taxon>Pooideae</taxon>
        <taxon>Stipodae</taxon>
        <taxon>Brachypodieae</taxon>
        <taxon>Brachypodium</taxon>
    </lineage>
</organism>
<dbReference type="InterPro" id="IPR017970">
    <property type="entry name" value="Homeobox_CS"/>
</dbReference>
<evidence type="ECO:0000256" key="5">
    <source>
        <dbReference type="ARBA" id="ARBA00023163"/>
    </source>
</evidence>
<evidence type="ECO:0000256" key="11">
    <source>
        <dbReference type="RuleBase" id="RU369038"/>
    </source>
</evidence>
<reference evidence="14" key="1">
    <citation type="submission" date="2018-03" db="EMBL/GenBank/DDBJ databases">
        <title>Control of floret fertility for increased grain yield in wheat.</title>
        <authorList>
            <person name="Bernhardt N."/>
        </authorList>
    </citation>
    <scope>NUCLEOTIDE SEQUENCE</scope>
</reference>
<evidence type="ECO:0000256" key="7">
    <source>
        <dbReference type="ARBA" id="ARBA00025748"/>
    </source>
</evidence>
<evidence type="ECO:0000256" key="10">
    <source>
        <dbReference type="RuleBase" id="RU000682"/>
    </source>
</evidence>
<feature type="domain" description="Homeobox" evidence="13">
    <location>
        <begin position="56"/>
        <end position="111"/>
    </location>
</feature>
<dbReference type="InterPro" id="IPR001356">
    <property type="entry name" value="HD"/>
</dbReference>
<evidence type="ECO:0000256" key="3">
    <source>
        <dbReference type="ARBA" id="ARBA00023125"/>
    </source>
</evidence>
<keyword evidence="2 11" id="KW-0805">Transcription regulation</keyword>
<keyword evidence="3 9" id="KW-0238">DNA-binding</keyword>
<evidence type="ECO:0000256" key="1">
    <source>
        <dbReference type="ARBA" id="ARBA00004123"/>
    </source>
</evidence>
<protein>
    <recommendedName>
        <fullName evidence="11">Homeobox-leucine zipper protein</fullName>
    </recommendedName>
    <alternativeName>
        <fullName evidence="11">HD-ZIP protein</fullName>
    </alternativeName>
    <alternativeName>
        <fullName evidence="11">Homeodomain transcription factor</fullName>
    </alternativeName>
</protein>
<comment type="similarity">
    <text evidence="7 11">Belongs to the HD-ZIP homeobox family. Class I subfamily.</text>
</comment>
<comment type="function">
    <text evidence="11">Transcription factor.</text>
</comment>
<dbReference type="SUPFAM" id="SSF46689">
    <property type="entry name" value="Homeodomain-like"/>
    <property type="match status" value="1"/>
</dbReference>
<dbReference type="AlphaFoldDB" id="A0A6J3YPL7"/>
<dbReference type="GO" id="GO:0043565">
    <property type="term" value="F:sequence-specific DNA binding"/>
    <property type="evidence" value="ECO:0007669"/>
    <property type="project" value="TreeGrafter"/>
</dbReference>
<dbReference type="GO" id="GO:0009725">
    <property type="term" value="P:response to hormone"/>
    <property type="evidence" value="ECO:0007669"/>
    <property type="project" value="UniProtKB-ARBA"/>
</dbReference>
<dbReference type="EMBL" id="MH134362">
    <property type="protein sequence ID" value="AYN72549.1"/>
    <property type="molecule type" value="Genomic_DNA"/>
</dbReference>
<dbReference type="Pfam" id="PF00046">
    <property type="entry name" value="Homeodomain"/>
    <property type="match status" value="1"/>
</dbReference>
<accession>A0A6J3YPL7</accession>
<sequence length="233" mass="25893">MDKQELFASSYMGTSFLGANGTAAVQGERPRARRRRRRAAAARCEDVDGGLLLDPKKRRLSDEQVEMLELSFREERKLETGRKVHLAAELGLDPKQVAVWFQNRRARHKSKLLEEEFAKLKHAHDAAILHKCHLENEVLRLKERLGVIEEEVTRLRSAGSCHATSGDGAGHHGSPSSSFSTGTCHHQQQPGFTGGADVMLGNDDLMMYVPDAEYGGAYADTSVAEWFSLYGLM</sequence>
<dbReference type="InterPro" id="IPR009057">
    <property type="entry name" value="Homeodomain-like_sf"/>
</dbReference>
<dbReference type="GO" id="GO:0005634">
    <property type="term" value="C:nucleus"/>
    <property type="evidence" value="ECO:0007669"/>
    <property type="project" value="UniProtKB-SubCell"/>
</dbReference>
<gene>
    <name evidence="14" type="primary">HOX</name>
</gene>
<keyword evidence="4 9" id="KW-0371">Homeobox</keyword>
<keyword evidence="6 9" id="KW-0539">Nucleus</keyword>
<evidence type="ECO:0000256" key="9">
    <source>
        <dbReference type="PROSITE-ProRule" id="PRU00108"/>
    </source>
</evidence>
<dbReference type="Gene3D" id="1.10.10.60">
    <property type="entry name" value="Homeodomain-like"/>
    <property type="match status" value="1"/>
</dbReference>
<evidence type="ECO:0000256" key="12">
    <source>
        <dbReference type="SAM" id="MobiDB-lite"/>
    </source>
</evidence>
<dbReference type="InterPro" id="IPR045224">
    <property type="entry name" value="HDZip_class_I_plant"/>
</dbReference>
<dbReference type="GO" id="GO:0000981">
    <property type="term" value="F:DNA-binding transcription factor activity, RNA polymerase II-specific"/>
    <property type="evidence" value="ECO:0007669"/>
    <property type="project" value="UniProtKB-UniRule"/>
</dbReference>
<dbReference type="GO" id="GO:0045893">
    <property type="term" value="P:positive regulation of DNA-templated transcription"/>
    <property type="evidence" value="ECO:0007669"/>
    <property type="project" value="TreeGrafter"/>
</dbReference>
<comment type="subcellular location">
    <subcellularLocation>
        <location evidence="1 9 10">Nucleus</location>
    </subcellularLocation>
</comment>
<feature type="region of interest" description="Disordered" evidence="12">
    <location>
        <begin position="159"/>
        <end position="187"/>
    </location>
</feature>
<keyword evidence="5 11" id="KW-0804">Transcription</keyword>
<evidence type="ECO:0000313" key="14">
    <source>
        <dbReference type="EMBL" id="AYN72549.1"/>
    </source>
</evidence>
<name>A0A6J3YPL7_BRAPI</name>
<dbReference type="PANTHER" id="PTHR24326">
    <property type="entry name" value="HOMEOBOX-LEUCINE ZIPPER PROTEIN"/>
    <property type="match status" value="1"/>
</dbReference>
<dbReference type="SMART" id="SM00389">
    <property type="entry name" value="HOX"/>
    <property type="match status" value="1"/>
</dbReference>
<dbReference type="InterPro" id="IPR000047">
    <property type="entry name" value="HTH_motif"/>
</dbReference>
<evidence type="ECO:0000256" key="6">
    <source>
        <dbReference type="ARBA" id="ARBA00023242"/>
    </source>
</evidence>
<feature type="compositionally biased region" description="Polar residues" evidence="12">
    <location>
        <begin position="174"/>
        <end position="187"/>
    </location>
</feature>
<dbReference type="PRINTS" id="PR00031">
    <property type="entry name" value="HTHREPRESSR"/>
</dbReference>
<evidence type="ECO:0000256" key="2">
    <source>
        <dbReference type="ARBA" id="ARBA00023015"/>
    </source>
</evidence>
<feature type="DNA-binding region" description="Homeobox" evidence="9">
    <location>
        <begin position="58"/>
        <end position="112"/>
    </location>
</feature>
<dbReference type="PROSITE" id="PS00027">
    <property type="entry name" value="HOMEOBOX_1"/>
    <property type="match status" value="1"/>
</dbReference>
<evidence type="ECO:0000259" key="13">
    <source>
        <dbReference type="PROSITE" id="PS50071"/>
    </source>
</evidence>